<keyword evidence="3" id="KW-1185">Reference proteome</keyword>
<evidence type="ECO:0000256" key="1">
    <source>
        <dbReference type="SAM" id="MobiDB-lite"/>
    </source>
</evidence>
<name>A0A7J9J4Y1_9ROSI</name>
<evidence type="ECO:0000313" key="3">
    <source>
        <dbReference type="Proteomes" id="UP000593575"/>
    </source>
</evidence>
<proteinExistence type="predicted"/>
<protein>
    <submittedName>
        <fullName evidence="2">Uncharacterized protein</fullName>
    </submittedName>
</protein>
<reference evidence="2 3" key="1">
    <citation type="journal article" date="2019" name="Genome Biol. Evol.">
        <title>Insights into the evolution of the New World diploid cottons (Gossypium, subgenus Houzingenia) based on genome sequencing.</title>
        <authorList>
            <person name="Grover C.E."/>
            <person name="Arick M.A. 2nd"/>
            <person name="Thrash A."/>
            <person name="Conover J.L."/>
            <person name="Sanders W.S."/>
            <person name="Peterson D.G."/>
            <person name="Frelichowski J.E."/>
            <person name="Scheffler J.A."/>
            <person name="Scheffler B.E."/>
            <person name="Wendel J.F."/>
        </authorList>
    </citation>
    <scope>NUCLEOTIDE SEQUENCE [LARGE SCALE GENOMIC DNA]</scope>
    <source>
        <strain evidence="2">6</strain>
        <tissue evidence="2">Leaf</tissue>
    </source>
</reference>
<gene>
    <name evidence="2" type="ORF">Goarm_013157</name>
</gene>
<feature type="region of interest" description="Disordered" evidence="1">
    <location>
        <begin position="64"/>
        <end position="86"/>
    </location>
</feature>
<accession>A0A7J9J4Y1</accession>
<comment type="caution">
    <text evidence="2">The sequence shown here is derived from an EMBL/GenBank/DDBJ whole genome shotgun (WGS) entry which is preliminary data.</text>
</comment>
<dbReference type="Proteomes" id="UP000593575">
    <property type="component" value="Unassembled WGS sequence"/>
</dbReference>
<dbReference type="AlphaFoldDB" id="A0A7J9J4Y1"/>
<evidence type="ECO:0000313" key="2">
    <source>
        <dbReference type="EMBL" id="MBA0828485.1"/>
    </source>
</evidence>
<organism evidence="2 3">
    <name type="scientific">Gossypium armourianum</name>
    <dbReference type="NCBI Taxonomy" id="34283"/>
    <lineage>
        <taxon>Eukaryota</taxon>
        <taxon>Viridiplantae</taxon>
        <taxon>Streptophyta</taxon>
        <taxon>Embryophyta</taxon>
        <taxon>Tracheophyta</taxon>
        <taxon>Spermatophyta</taxon>
        <taxon>Magnoliopsida</taxon>
        <taxon>eudicotyledons</taxon>
        <taxon>Gunneridae</taxon>
        <taxon>Pentapetalae</taxon>
        <taxon>rosids</taxon>
        <taxon>malvids</taxon>
        <taxon>Malvales</taxon>
        <taxon>Malvaceae</taxon>
        <taxon>Malvoideae</taxon>
        <taxon>Gossypium</taxon>
    </lineage>
</organism>
<sequence>MRSTMVNLWHPVKRVQISDLGRKEILVSIFPQNGYGSARIGLKGNASKIQGQSDMEHNSEECAIVGGDGKKRPRRDSGNCSKGNVPRSLVVREERLMG</sequence>
<dbReference type="EMBL" id="JABFAE010000005">
    <property type="protein sequence ID" value="MBA0828485.1"/>
    <property type="molecule type" value="Genomic_DNA"/>
</dbReference>